<name>A0A412Y0E2_9BACE</name>
<proteinExistence type="predicted"/>
<protein>
    <submittedName>
        <fullName evidence="1">Uncharacterized protein</fullName>
    </submittedName>
</protein>
<evidence type="ECO:0000313" key="1">
    <source>
        <dbReference type="EMBL" id="RGV50926.1"/>
    </source>
</evidence>
<reference evidence="1 2" key="1">
    <citation type="submission" date="2018-08" db="EMBL/GenBank/DDBJ databases">
        <title>A genome reference for cultivated species of the human gut microbiota.</title>
        <authorList>
            <person name="Zou Y."/>
            <person name="Xue W."/>
            <person name="Luo G."/>
        </authorList>
    </citation>
    <scope>NUCLEOTIDE SEQUENCE [LARGE SCALE GENOMIC DNA]</scope>
    <source>
        <strain evidence="1 2">AF14-32</strain>
    </source>
</reference>
<evidence type="ECO:0000313" key="2">
    <source>
        <dbReference type="Proteomes" id="UP000283850"/>
    </source>
</evidence>
<dbReference type="EMBL" id="QRZF01000013">
    <property type="protein sequence ID" value="RGV50926.1"/>
    <property type="molecule type" value="Genomic_DNA"/>
</dbReference>
<accession>A0A412Y0E2</accession>
<comment type="caution">
    <text evidence="1">The sequence shown here is derived from an EMBL/GenBank/DDBJ whole genome shotgun (WGS) entry which is preliminary data.</text>
</comment>
<dbReference type="Proteomes" id="UP000283850">
    <property type="component" value="Unassembled WGS sequence"/>
</dbReference>
<dbReference type="RefSeq" id="WP_118421964.1">
    <property type="nucleotide sequence ID" value="NZ_QRZF01000013.1"/>
</dbReference>
<sequence length="79" mass="9405">MDGPQVDINPSDMFWRTGLIYDETTGVRCWIHPRLPDWNMPEEYKPEKYLFKYAKDGDGMTSYMQGHAYPDTCKWNCVY</sequence>
<dbReference type="AlphaFoldDB" id="A0A412Y0E2"/>
<gene>
    <name evidence="1" type="ORF">DWW10_17100</name>
</gene>
<organism evidence="1 2">
    <name type="scientific">Bacteroides intestinalis</name>
    <dbReference type="NCBI Taxonomy" id="329854"/>
    <lineage>
        <taxon>Bacteria</taxon>
        <taxon>Pseudomonadati</taxon>
        <taxon>Bacteroidota</taxon>
        <taxon>Bacteroidia</taxon>
        <taxon>Bacteroidales</taxon>
        <taxon>Bacteroidaceae</taxon>
        <taxon>Bacteroides</taxon>
    </lineage>
</organism>